<dbReference type="Gene3D" id="3.50.50.60">
    <property type="entry name" value="FAD/NAD(P)-binding domain"/>
    <property type="match status" value="2"/>
</dbReference>
<dbReference type="PANTHER" id="PTHR43429">
    <property type="entry name" value="PYRIDINE NUCLEOTIDE-DISULFIDE OXIDOREDUCTASE DOMAIN-CONTAINING"/>
    <property type="match status" value="1"/>
</dbReference>
<dbReference type="Gene3D" id="3.30.390.30">
    <property type="match status" value="1"/>
</dbReference>
<reference evidence="9 10" key="2">
    <citation type="submission" date="2018-11" db="EMBL/GenBank/DDBJ databases">
        <title>Genomic Encyclopedia of Type Strains, Phase IV (KMG-IV): sequencing the most valuable type-strain genomes for metagenomic binning, comparative biology and taxonomic classification.</title>
        <authorList>
            <person name="Goeker M."/>
        </authorList>
    </citation>
    <scope>NUCLEOTIDE SEQUENCE [LARGE SCALE GENOMIC DNA]</scope>
    <source>
        <strain evidence="9 10">DSM 27783</strain>
    </source>
</reference>
<dbReference type="GO" id="GO:0016491">
    <property type="term" value="F:oxidoreductase activity"/>
    <property type="evidence" value="ECO:0007669"/>
    <property type="project" value="InterPro"/>
</dbReference>
<proteinExistence type="inferred from homology"/>
<keyword evidence="11" id="KW-1185">Reference proteome</keyword>
<comment type="cofactor">
    <cofactor evidence="1">
        <name>FAD</name>
        <dbReference type="ChEBI" id="CHEBI:57692"/>
    </cofactor>
</comment>
<evidence type="ECO:0000313" key="8">
    <source>
        <dbReference type="EMBL" id="QCI28314.1"/>
    </source>
</evidence>
<dbReference type="InterPro" id="IPR050260">
    <property type="entry name" value="FAD-bd_OxRdtase"/>
</dbReference>
<protein>
    <submittedName>
        <fullName evidence="8">FAD-binding protein</fullName>
    </submittedName>
    <submittedName>
        <fullName evidence="9">Pyruvate/2-oxoglutarate dehydrogenase complex dihydrolipoamide dehydrogenase (E3) component</fullName>
    </submittedName>
</protein>
<organism evidence="9 10">
    <name type="scientific">Caminibacter pacificus</name>
    <dbReference type="NCBI Taxonomy" id="1424653"/>
    <lineage>
        <taxon>Bacteria</taxon>
        <taxon>Pseudomonadati</taxon>
        <taxon>Campylobacterota</taxon>
        <taxon>Epsilonproteobacteria</taxon>
        <taxon>Nautiliales</taxon>
        <taxon>Nautiliaceae</taxon>
        <taxon>Caminibacter</taxon>
    </lineage>
</organism>
<dbReference type="Pfam" id="PF07992">
    <property type="entry name" value="Pyr_redox_2"/>
    <property type="match status" value="1"/>
</dbReference>
<feature type="domain" description="Pyridine nucleotide-disulphide oxidoreductase dimerisation" evidence="6">
    <location>
        <begin position="310"/>
        <end position="411"/>
    </location>
</feature>
<dbReference type="SUPFAM" id="SSF55424">
    <property type="entry name" value="FAD/NAD-linked reductases, dimerisation (C-terminal) domain"/>
    <property type="match status" value="1"/>
</dbReference>
<evidence type="ECO:0000256" key="2">
    <source>
        <dbReference type="ARBA" id="ARBA00006442"/>
    </source>
</evidence>
<gene>
    <name evidence="8" type="ORF">C6V80_04875</name>
    <name evidence="9" type="ORF">EDC58_0454</name>
</gene>
<dbReference type="PANTHER" id="PTHR43429:SF3">
    <property type="entry name" value="NITRITE REDUCTASE [NAD(P)H]"/>
    <property type="match status" value="1"/>
</dbReference>
<dbReference type="Proteomes" id="UP000272781">
    <property type="component" value="Unassembled WGS sequence"/>
</dbReference>
<dbReference type="AlphaFoldDB" id="A0AAJ4UYK5"/>
<evidence type="ECO:0000313" key="9">
    <source>
        <dbReference type="EMBL" id="ROR40972.1"/>
    </source>
</evidence>
<reference evidence="8" key="3">
    <citation type="submission" date="2019-06" db="EMBL/GenBank/DDBJ databases">
        <title>A comparative analysis of the Nautiliaceae.</title>
        <authorList>
            <person name="Grosche A."/>
            <person name="Smedile F."/>
            <person name="Vetriani C."/>
        </authorList>
    </citation>
    <scope>NUCLEOTIDE SEQUENCE</scope>
    <source>
        <strain evidence="8">TB6</strain>
    </source>
</reference>
<keyword evidence="5" id="KW-0274">FAD</keyword>
<evidence type="ECO:0000313" key="10">
    <source>
        <dbReference type="Proteomes" id="UP000272781"/>
    </source>
</evidence>
<evidence type="ECO:0000313" key="11">
    <source>
        <dbReference type="Proteomes" id="UP000298805"/>
    </source>
</evidence>
<dbReference type="Pfam" id="PF02852">
    <property type="entry name" value="Pyr_redox_dim"/>
    <property type="match status" value="1"/>
</dbReference>
<dbReference type="PRINTS" id="PR00368">
    <property type="entry name" value="FADPNR"/>
</dbReference>
<evidence type="ECO:0000256" key="1">
    <source>
        <dbReference type="ARBA" id="ARBA00001974"/>
    </source>
</evidence>
<evidence type="ECO:0000259" key="6">
    <source>
        <dbReference type="Pfam" id="PF02852"/>
    </source>
</evidence>
<comment type="similarity">
    <text evidence="3">Belongs to the class-III pyridine nucleotide-disulfide oxidoreductase family.</text>
</comment>
<evidence type="ECO:0000259" key="7">
    <source>
        <dbReference type="Pfam" id="PF07992"/>
    </source>
</evidence>
<evidence type="ECO:0000256" key="4">
    <source>
        <dbReference type="ARBA" id="ARBA00022630"/>
    </source>
</evidence>
<feature type="domain" description="FAD/NAD(P)-binding" evidence="7">
    <location>
        <begin position="3"/>
        <end position="281"/>
    </location>
</feature>
<dbReference type="SUPFAM" id="SSF51905">
    <property type="entry name" value="FAD/NAD(P)-binding domain"/>
    <property type="match status" value="1"/>
</dbReference>
<dbReference type="PRINTS" id="PR00469">
    <property type="entry name" value="PNDRDTASEII"/>
</dbReference>
<dbReference type="Proteomes" id="UP000298805">
    <property type="component" value="Chromosome"/>
</dbReference>
<dbReference type="InterPro" id="IPR016156">
    <property type="entry name" value="FAD/NAD-linked_Rdtase_dimer_sf"/>
</dbReference>
<keyword evidence="4" id="KW-0285">Flavoprotein</keyword>
<name>A0AAJ4UYK5_9BACT</name>
<sequence>MIDVLVIGGGVAGFVSAINAKQFYPQKRVVLIEKNPKKLVPCGIPYIFNTFSIDDDLMNLEKKLKKHGVELIEDEIKEIDFQNKEAIANEKYKFDKLIIATGSKPKIPPIQGIKNAYFIKKEYDYLKNLLEKTKNAKNITIIGGGFIGLEVADELAKNGKNIMLIEMMKNILPNSFDEDFSKKAQESLHKNITLKLNARVEEIGENYVLVDDEKIASDLTIVTTGFSPNTEFLDVEKNEFGFIKTDEYLRVKKDIFAVGDCVEHKEFFTANPTPLMLASTAAFDARVAAANLYSLQIIRHNKDSLNIYSTVIGDKVFAAVGITENMAKKEGFEVIVTKAKSYNTHPPKFSHSTDVEVKLIFSKKDLYLLGAQIVGGISTGEMINILGLAIQKNATASDLYTMQIGTHPLLTPPPTLYPIAVAAGKALV</sequence>
<comment type="similarity">
    <text evidence="2">Belongs to the FAD-dependent oxidoreductase family.</text>
</comment>
<evidence type="ECO:0000256" key="3">
    <source>
        <dbReference type="ARBA" id="ARBA00009130"/>
    </source>
</evidence>
<reference evidence="11" key="1">
    <citation type="submission" date="2018-03" db="EMBL/GenBank/DDBJ databases">
        <title>A comparative analysis of the Nautiliaceae.</title>
        <authorList>
            <person name="Grosche A."/>
            <person name="Smedile F."/>
            <person name="Vetriani C."/>
        </authorList>
    </citation>
    <scope>NUCLEOTIDE SEQUENCE [LARGE SCALE GENOMIC DNA]</scope>
    <source>
        <strain evidence="11">TB6</strain>
    </source>
</reference>
<dbReference type="InterPro" id="IPR023753">
    <property type="entry name" value="FAD/NAD-binding_dom"/>
</dbReference>
<dbReference type="RefSeq" id="WP_123351871.1">
    <property type="nucleotide sequence ID" value="NZ_CP027432.2"/>
</dbReference>
<dbReference type="InterPro" id="IPR036188">
    <property type="entry name" value="FAD/NAD-bd_sf"/>
</dbReference>
<evidence type="ECO:0000256" key="5">
    <source>
        <dbReference type="ARBA" id="ARBA00022827"/>
    </source>
</evidence>
<dbReference type="EMBL" id="CP027432">
    <property type="protein sequence ID" value="QCI28314.1"/>
    <property type="molecule type" value="Genomic_DNA"/>
</dbReference>
<keyword evidence="9" id="KW-0670">Pyruvate</keyword>
<dbReference type="InterPro" id="IPR004099">
    <property type="entry name" value="Pyr_nucl-diS_OxRdtase_dimer"/>
</dbReference>
<accession>A0AAJ4UYK5</accession>
<dbReference type="EMBL" id="RJVK01000001">
    <property type="protein sequence ID" value="ROR40972.1"/>
    <property type="molecule type" value="Genomic_DNA"/>
</dbReference>